<dbReference type="AlphaFoldDB" id="A0A5K3FQ24"/>
<dbReference type="SUPFAM" id="SSF49265">
    <property type="entry name" value="Fibronectin type III"/>
    <property type="match status" value="5"/>
</dbReference>
<feature type="signal peptide" evidence="2">
    <location>
        <begin position="1"/>
        <end position="21"/>
    </location>
</feature>
<dbReference type="Pfam" id="PF00041">
    <property type="entry name" value="fn3"/>
    <property type="match status" value="4"/>
</dbReference>
<dbReference type="PANTHER" id="PTHR46708">
    <property type="entry name" value="TENASCIN"/>
    <property type="match status" value="1"/>
</dbReference>
<feature type="domain" description="Fibronectin type-III" evidence="3">
    <location>
        <begin position="709"/>
        <end position="802"/>
    </location>
</feature>
<proteinExistence type="predicted"/>
<dbReference type="InterPro" id="IPR050991">
    <property type="entry name" value="ECM_Regulatory_Proteins"/>
</dbReference>
<feature type="domain" description="Fibronectin type-III" evidence="3">
    <location>
        <begin position="37"/>
        <end position="128"/>
    </location>
</feature>
<dbReference type="InterPro" id="IPR036116">
    <property type="entry name" value="FN3_sf"/>
</dbReference>
<keyword evidence="1" id="KW-0677">Repeat</keyword>
<feature type="domain" description="Fibronectin type-III" evidence="3">
    <location>
        <begin position="129"/>
        <end position="228"/>
    </location>
</feature>
<evidence type="ECO:0000259" key="3">
    <source>
        <dbReference type="PROSITE" id="PS50853"/>
    </source>
</evidence>
<organism evidence="4">
    <name type="scientific">Mesocestoides corti</name>
    <name type="common">Flatworm</name>
    <dbReference type="NCBI Taxonomy" id="53468"/>
    <lineage>
        <taxon>Eukaryota</taxon>
        <taxon>Metazoa</taxon>
        <taxon>Spiralia</taxon>
        <taxon>Lophotrochozoa</taxon>
        <taxon>Platyhelminthes</taxon>
        <taxon>Cestoda</taxon>
        <taxon>Eucestoda</taxon>
        <taxon>Cyclophyllidea</taxon>
        <taxon>Mesocestoididae</taxon>
        <taxon>Mesocestoides</taxon>
    </lineage>
</organism>
<protein>
    <submittedName>
        <fullName evidence="4">Fibronectin type-III domain-containing protein</fullName>
    </submittedName>
</protein>
<dbReference type="InterPro" id="IPR003961">
    <property type="entry name" value="FN3_dom"/>
</dbReference>
<accession>A0A5K3FQ24</accession>
<feature type="domain" description="Fibronectin type-III" evidence="3">
    <location>
        <begin position="421"/>
        <end position="520"/>
    </location>
</feature>
<feature type="chain" id="PRO_5024332002" evidence="2">
    <location>
        <begin position="22"/>
        <end position="1021"/>
    </location>
</feature>
<sequence>MPWTVPSNVLLLLVIIIGSVGLEPPTHDRATASNIAVLQNVRAETLPNNSMVVTWTADSGPIKKIYRVIVADSKGTTRYQDIWAASQDKVSVMFDNLRAYENYTVQIRTFHGGRYVKLASIRNQVLLNTPNAPRLNDSTSSSIVLSFDRLKEDKLHDFQYYAEEYRQNQTQDPDARSVLCDSTTATCRIDGLQSNMGYRFKIKACLPRRSQTCSLKSRQSELVHTKPETPTAIAVQMSSADSIAATYVKQPSLANLAVFVKITADRGETVETREAACDNEAATCRISGLEANRAYTVSLRACSANPEPRCSQWSDPTTAYTTPSIPDAPASKISDSDSITVTYSKEPSLVNLTTFVKASPLDDKAVEMREVACDAEETTCRINGLAPNRAYAVSLRTCSANPKPRCSQWSDPTNMYTAPSSPNAPWLNDSTSSSIVLSFDRLKDDELSDFQYYAEEYRQNQTQDPDTQSVLCDNATATCRFDGLHSNTGYRFVLKACATKPSKLCSVNSRESDVVFTKPETPDAPALKAFGASVITVTYANKPGPGNVTMFARAAPADGGALEGREIVCNRERSTCRISGLKADSAYAVSLRACSANPKPRCSKWSDAAAAHTTLSRPRNLLLENVSSDHVDVSWDEPRFSNGAIEKFVVFARDQQNHSAPCVFGTSEFKCSLISLQPTTRYTVSVSACSPTGICGAAARKSIWTRPEKPSNLVISRQEVNSIKCKWQGLSSANKFIHYEVSLHYANNEIRIKTSTVPAHNQATSFSYLHAHTGYSIHLRACANDDSGRPQNCGEAIKTSGYTRPSKPSALTVIQRTSSTLLLHYRKQLKDNEDSHFNYTVTYKSEDNGEDKTGVCNTSTKTCNVTGLAANSKVTASLTACCKHNLCSPPSPEIRVYTKAGACENLHVKSLTTTSIEASWSKPRVNADALTNYEAIATDPQGRQSFCVVPAINQERLVCTFHGLSPCLEYAISVSACARLNDCGLPISMNASTLPAGKLTYGICVCVCVLHCIVQTNHRYV</sequence>
<reference evidence="4" key="1">
    <citation type="submission" date="2019-11" db="UniProtKB">
        <authorList>
            <consortium name="WormBaseParasite"/>
        </authorList>
    </citation>
    <scope>IDENTIFICATION</scope>
</reference>
<evidence type="ECO:0000256" key="2">
    <source>
        <dbReference type="SAM" id="SignalP"/>
    </source>
</evidence>
<dbReference type="CDD" id="cd00063">
    <property type="entry name" value="FN3"/>
    <property type="match status" value="7"/>
</dbReference>
<evidence type="ECO:0000313" key="4">
    <source>
        <dbReference type="WBParaSite" id="MCU_009584-RB"/>
    </source>
</evidence>
<dbReference type="InterPro" id="IPR013783">
    <property type="entry name" value="Ig-like_fold"/>
</dbReference>
<dbReference type="SMART" id="SM00060">
    <property type="entry name" value="FN3"/>
    <property type="match status" value="10"/>
</dbReference>
<keyword evidence="2" id="KW-0732">Signal</keyword>
<evidence type="ECO:0000256" key="1">
    <source>
        <dbReference type="ARBA" id="ARBA00022737"/>
    </source>
</evidence>
<feature type="domain" description="Fibronectin type-III" evidence="3">
    <location>
        <begin position="617"/>
        <end position="708"/>
    </location>
</feature>
<dbReference type="PANTHER" id="PTHR46708:SF2">
    <property type="entry name" value="FIBRONECTIN TYPE-III DOMAIN-CONTAINING PROTEIN"/>
    <property type="match status" value="1"/>
</dbReference>
<name>A0A5K3FQ24_MESCO</name>
<feature type="domain" description="Fibronectin type-III" evidence="3">
    <location>
        <begin position="902"/>
        <end position="996"/>
    </location>
</feature>
<feature type="domain" description="Fibronectin type-III" evidence="3">
    <location>
        <begin position="807"/>
        <end position="901"/>
    </location>
</feature>
<dbReference type="Gene3D" id="2.60.40.10">
    <property type="entry name" value="Immunoglobulins"/>
    <property type="match status" value="9"/>
</dbReference>
<dbReference type="PROSITE" id="PS50853">
    <property type="entry name" value="FN3"/>
    <property type="match status" value="8"/>
</dbReference>
<feature type="domain" description="Fibronectin type-III" evidence="3">
    <location>
        <begin position="322"/>
        <end position="420"/>
    </location>
</feature>
<dbReference type="WBParaSite" id="MCU_009584-RB">
    <property type="protein sequence ID" value="MCU_009584-RB"/>
    <property type="gene ID" value="MCU_009584"/>
</dbReference>